<dbReference type="Gene3D" id="3.40.190.10">
    <property type="entry name" value="Periplasmic binding protein-like II"/>
    <property type="match status" value="2"/>
</dbReference>
<keyword evidence="3" id="KW-0732">Signal</keyword>
<dbReference type="OrthoDB" id="9795467at2"/>
<evidence type="ECO:0008006" key="7">
    <source>
        <dbReference type="Google" id="ProtNLM"/>
    </source>
</evidence>
<name>A0A3A9K7U9_9BACI</name>
<dbReference type="RefSeq" id="WP_110937780.1">
    <property type="nucleotide sequence ID" value="NZ_KZ614147.1"/>
</dbReference>
<dbReference type="InterPro" id="IPR006059">
    <property type="entry name" value="SBP"/>
</dbReference>
<comment type="caution">
    <text evidence="5">The sequence shown here is derived from an EMBL/GenBank/DDBJ whole genome shotgun (WGS) entry which is preliminary data.</text>
</comment>
<evidence type="ECO:0000313" key="5">
    <source>
        <dbReference type="EMBL" id="RKL65733.1"/>
    </source>
</evidence>
<gene>
    <name evidence="5" type="ORF">CR203_18955</name>
</gene>
<reference evidence="5 6" key="1">
    <citation type="submission" date="2017-10" db="EMBL/GenBank/DDBJ databases">
        <title>Bacillus sp. nov., a halophilic bacterium isolated from a Keqin Lake.</title>
        <authorList>
            <person name="Wang H."/>
        </authorList>
    </citation>
    <scope>NUCLEOTIDE SEQUENCE [LARGE SCALE GENOMIC DNA]</scope>
    <source>
        <strain evidence="5 6">KCTC 13187</strain>
    </source>
</reference>
<comment type="similarity">
    <text evidence="1">Belongs to the bacterial solute-binding protein 1 family.</text>
</comment>
<evidence type="ECO:0000256" key="4">
    <source>
        <dbReference type="SAM" id="MobiDB-lite"/>
    </source>
</evidence>
<protein>
    <recommendedName>
        <fullName evidence="7">ABC transporter substrate-binding protein</fullName>
    </recommendedName>
</protein>
<proteinExistence type="inferred from homology"/>
<dbReference type="GO" id="GO:0015768">
    <property type="term" value="P:maltose transport"/>
    <property type="evidence" value="ECO:0007669"/>
    <property type="project" value="TreeGrafter"/>
</dbReference>
<dbReference type="Pfam" id="PF13416">
    <property type="entry name" value="SBP_bac_8"/>
    <property type="match status" value="1"/>
</dbReference>
<evidence type="ECO:0000256" key="2">
    <source>
        <dbReference type="ARBA" id="ARBA00022448"/>
    </source>
</evidence>
<keyword evidence="2" id="KW-0813">Transport</keyword>
<evidence type="ECO:0000256" key="1">
    <source>
        <dbReference type="ARBA" id="ARBA00008520"/>
    </source>
</evidence>
<dbReference type="AlphaFoldDB" id="A0A3A9K7U9"/>
<keyword evidence="6" id="KW-1185">Reference proteome</keyword>
<accession>A0A3A9K7U9</accession>
<dbReference type="GO" id="GO:1901982">
    <property type="term" value="F:maltose binding"/>
    <property type="evidence" value="ECO:0007669"/>
    <property type="project" value="TreeGrafter"/>
</dbReference>
<dbReference type="SUPFAM" id="SSF53850">
    <property type="entry name" value="Periplasmic binding protein-like II"/>
    <property type="match status" value="1"/>
</dbReference>
<sequence length="431" mass="48648">MNEYFKLFSFVWILLVVSLVGCSSNEETSSDNGQSLNENEATSDSNNSKDNVITLEVWDYLNPDTPPSDAQIEYLEKYTELNPNIEIERTYFPFADLKTRLLQGVAGNELPDIVIIDNPDHQSFSEAGVFADITDEVEEWGEMDLYYDGPVESVMLDGKYYGVPNNSNALALFYNKDIFEEAGISDPPTTWEELKEIAMQLTTDDRKGLAISATSSEEGTFQFLPYLWQSGADLDSFDSPEAISAMQLIQDMINAGSMSSNVINWDQQDVLVQFQNGKAAMMVNGPWQLPTLREESEDINWDVVLMPEGNHPASILGGENWAITSTSEHKEEAWEFLKWTQQEEILGPMHELGGRLPNRDDVASDEQYEWNEDPQLQVFVEQIQTSKPRAYGTKYPEISNIVQEAIQRAITGEDVETIMKDSAERINPLLP</sequence>
<dbReference type="CDD" id="cd13585">
    <property type="entry name" value="PBP2_TMBP_like"/>
    <property type="match status" value="1"/>
</dbReference>
<dbReference type="PROSITE" id="PS51257">
    <property type="entry name" value="PROKAR_LIPOPROTEIN"/>
    <property type="match status" value="1"/>
</dbReference>
<dbReference type="EMBL" id="PDOE01000012">
    <property type="protein sequence ID" value="RKL65733.1"/>
    <property type="molecule type" value="Genomic_DNA"/>
</dbReference>
<dbReference type="Proteomes" id="UP000281498">
    <property type="component" value="Unassembled WGS sequence"/>
</dbReference>
<evidence type="ECO:0000313" key="6">
    <source>
        <dbReference type="Proteomes" id="UP000281498"/>
    </source>
</evidence>
<dbReference type="PANTHER" id="PTHR30061:SF50">
    <property type="entry name" value="MALTOSE_MALTODEXTRIN-BINDING PERIPLASMIC PROTEIN"/>
    <property type="match status" value="1"/>
</dbReference>
<evidence type="ECO:0000256" key="3">
    <source>
        <dbReference type="ARBA" id="ARBA00022729"/>
    </source>
</evidence>
<organism evidence="5 6">
    <name type="scientific">Salipaludibacillus neizhouensis</name>
    <dbReference type="NCBI Taxonomy" id="885475"/>
    <lineage>
        <taxon>Bacteria</taxon>
        <taxon>Bacillati</taxon>
        <taxon>Bacillota</taxon>
        <taxon>Bacilli</taxon>
        <taxon>Bacillales</taxon>
        <taxon>Bacillaceae</taxon>
    </lineage>
</organism>
<dbReference type="GO" id="GO:0055052">
    <property type="term" value="C:ATP-binding cassette (ABC) transporter complex, substrate-binding subunit-containing"/>
    <property type="evidence" value="ECO:0007669"/>
    <property type="project" value="TreeGrafter"/>
</dbReference>
<feature type="region of interest" description="Disordered" evidence="4">
    <location>
        <begin position="27"/>
        <end position="48"/>
    </location>
</feature>
<dbReference type="PANTHER" id="PTHR30061">
    <property type="entry name" value="MALTOSE-BINDING PERIPLASMIC PROTEIN"/>
    <property type="match status" value="1"/>
</dbReference>
<dbReference type="GO" id="GO:0042956">
    <property type="term" value="P:maltodextrin transmembrane transport"/>
    <property type="evidence" value="ECO:0007669"/>
    <property type="project" value="TreeGrafter"/>
</dbReference>